<evidence type="ECO:0000256" key="1">
    <source>
        <dbReference type="ARBA" id="ARBA00022741"/>
    </source>
</evidence>
<dbReference type="PRINTS" id="PR00326">
    <property type="entry name" value="GTP1OBG"/>
</dbReference>
<dbReference type="InterPro" id="IPR005225">
    <property type="entry name" value="Small_GTP-bd"/>
</dbReference>
<dbReference type="AlphaFoldDB" id="A0AAQ4CNF5"/>
<dbReference type="InterPro" id="IPR006073">
    <property type="entry name" value="GTP-bd"/>
</dbReference>
<dbReference type="SUPFAM" id="SSF52540">
    <property type="entry name" value="P-loop containing nucleoside triphosphate hydrolases"/>
    <property type="match status" value="1"/>
</dbReference>
<dbReference type="Pfam" id="PF17835">
    <property type="entry name" value="NOG1_N"/>
    <property type="match status" value="1"/>
</dbReference>
<evidence type="ECO:0000313" key="4">
    <source>
        <dbReference type="Proteomes" id="UP001319921"/>
    </source>
</evidence>
<sequence>MLNPFEKLKIPPKVNDTVNVMLKRLPKISGSSVKDREIRRLREYYERVEKYYKFSIDFPRVEELHPFYLESIKIITDINDLKICLSITKKSSMISMRILRKYISEIKKQPESEANKLMREAFGRVTSVLRRSSQCIDKVISIAGELRKLKTVDPELPTIIIAGPPNVGKSTLVSKISTAKPEIANYPFTTKEIHVGHIILNDIYIQVIDTPGILDRPEYKRNKIEKKALNAIRNLSGIIVFMFDSSISSTLSIKEQIDLFEEVLSTNKIIVPVINKIDEKYDEYYNKIIEYLASKKVKWYEISAEKEIGLNELKEELFNLIGVNKTNEISRN</sequence>
<dbReference type="GO" id="GO:0005525">
    <property type="term" value="F:GTP binding"/>
    <property type="evidence" value="ECO:0007669"/>
    <property type="project" value="InterPro"/>
</dbReference>
<dbReference type="EMBL" id="AP025226">
    <property type="protein sequence ID" value="BDB97336.1"/>
    <property type="molecule type" value="Genomic_DNA"/>
</dbReference>
<dbReference type="InterPro" id="IPR027417">
    <property type="entry name" value="P-loop_NTPase"/>
</dbReference>
<name>A0AAQ4CNF5_9CREN</name>
<proteinExistence type="predicted"/>
<reference evidence="3 4" key="1">
    <citation type="journal article" date="2022" name="Microbiol. Resour. Announc.">
        <title>Complete Genome Sequence of the Hyperthermophilic and Acidophilic Archaeon Saccharolobus caldissimus Strain HS-3T.</title>
        <authorList>
            <person name="Sakai H.D."/>
            <person name="Kurosawa N."/>
        </authorList>
    </citation>
    <scope>NUCLEOTIDE SEQUENCE [LARGE SCALE GENOMIC DNA]</scope>
    <source>
        <strain evidence="3 4">JCM32116</strain>
    </source>
</reference>
<dbReference type="PROSITE" id="PS51710">
    <property type="entry name" value="G_OBG"/>
    <property type="match status" value="1"/>
</dbReference>
<dbReference type="Proteomes" id="UP001319921">
    <property type="component" value="Chromosome"/>
</dbReference>
<dbReference type="KEGG" id="scas:SACC_03530"/>
<accession>A0AAQ4CNF5</accession>
<dbReference type="PANTHER" id="PTHR45759">
    <property type="entry name" value="NUCLEOLAR GTP-BINDING PROTEIN 1"/>
    <property type="match status" value="1"/>
</dbReference>
<evidence type="ECO:0000313" key="3">
    <source>
        <dbReference type="EMBL" id="BDB97336.1"/>
    </source>
</evidence>
<dbReference type="InterPro" id="IPR031167">
    <property type="entry name" value="G_OBG"/>
</dbReference>
<keyword evidence="1" id="KW-0547">Nucleotide-binding</keyword>
<dbReference type="RefSeq" id="WP_229571343.1">
    <property type="nucleotide sequence ID" value="NZ_AP025226.1"/>
</dbReference>
<feature type="domain" description="OBG-type G" evidence="2">
    <location>
        <begin position="157"/>
        <end position="322"/>
    </location>
</feature>
<gene>
    <name evidence="3" type="ORF">SACC_03530</name>
</gene>
<dbReference type="InterPro" id="IPR041623">
    <property type="entry name" value="NOG1_N"/>
</dbReference>
<dbReference type="Gene3D" id="3.40.50.300">
    <property type="entry name" value="P-loop containing nucleotide triphosphate hydrolases"/>
    <property type="match status" value="1"/>
</dbReference>
<dbReference type="Gene3D" id="1.20.120.1190">
    <property type="match status" value="1"/>
</dbReference>
<keyword evidence="4" id="KW-1185">Reference proteome</keyword>
<dbReference type="GeneID" id="68865081"/>
<evidence type="ECO:0000259" key="2">
    <source>
        <dbReference type="PROSITE" id="PS51710"/>
    </source>
</evidence>
<organism evidence="3 4">
    <name type="scientific">Saccharolobus caldissimus</name>
    <dbReference type="NCBI Taxonomy" id="1702097"/>
    <lineage>
        <taxon>Archaea</taxon>
        <taxon>Thermoproteota</taxon>
        <taxon>Thermoprotei</taxon>
        <taxon>Sulfolobales</taxon>
        <taxon>Sulfolobaceae</taxon>
        <taxon>Saccharolobus</taxon>
    </lineage>
</organism>
<dbReference type="CDD" id="cd01897">
    <property type="entry name" value="NOG"/>
    <property type="match status" value="1"/>
</dbReference>
<dbReference type="Pfam" id="PF01926">
    <property type="entry name" value="MMR_HSR1"/>
    <property type="match status" value="1"/>
</dbReference>
<protein>
    <submittedName>
        <fullName evidence="3">GTP-binding protein</fullName>
    </submittedName>
</protein>
<dbReference type="NCBIfam" id="TIGR00231">
    <property type="entry name" value="small_GTP"/>
    <property type="match status" value="1"/>
</dbReference>